<sequence>MTHHAQVRSRQRAIPGLLIDLLLQFGVSERAGNGASKVFFDKTARRRVQAYAEPLASLLEDHLDLYVVVAADSSVITVGHRLEKIRRH</sequence>
<dbReference type="EMBL" id="CP000533">
    <property type="protein sequence ID" value="ABM40094.1"/>
    <property type="molecule type" value="Genomic_DNA"/>
</dbReference>
<dbReference type="AlphaFoldDB" id="A1VWR6"/>
<evidence type="ECO:0000313" key="1">
    <source>
        <dbReference type="EMBL" id="ABM40094.1"/>
    </source>
</evidence>
<geneLocation type="plasmid" evidence="1 2">
    <name>pPNAP04</name>
</geneLocation>
<proteinExistence type="predicted"/>
<evidence type="ECO:0000313" key="2">
    <source>
        <dbReference type="Proteomes" id="UP000000644"/>
    </source>
</evidence>
<name>A1VWR6_POLNA</name>
<dbReference type="HOGENOM" id="CLU_181549_0_0_4"/>
<keyword evidence="1" id="KW-0614">Plasmid</keyword>
<protein>
    <submittedName>
        <fullName evidence="1">Uncharacterized protein</fullName>
    </submittedName>
</protein>
<accession>A1VWR6</accession>
<gene>
    <name evidence="1" type="ordered locus">Pnap_4679</name>
</gene>
<reference evidence="2" key="1">
    <citation type="journal article" date="2009" name="Environ. Microbiol.">
        <title>The genome of Polaromonas naphthalenivorans strain CJ2, isolated from coal tar-contaminated sediment, reveals physiological and metabolic versatility and evolution through extensive horizontal gene transfer.</title>
        <authorList>
            <person name="Yagi J.M."/>
            <person name="Sims D."/>
            <person name="Brettin T."/>
            <person name="Bruce D."/>
            <person name="Madsen E.L."/>
        </authorList>
    </citation>
    <scope>NUCLEOTIDE SEQUENCE [LARGE SCALE GENOMIC DNA]</scope>
    <source>
        <strain evidence="2">CJ2</strain>
        <plasmid evidence="2">Plasmid pPNAP04</plasmid>
    </source>
</reference>
<dbReference type="KEGG" id="pna:Pnap_4679"/>
<dbReference type="Proteomes" id="UP000000644">
    <property type="component" value="Plasmid pPNAP04"/>
</dbReference>
<organism evidence="1 2">
    <name type="scientific">Polaromonas naphthalenivorans (strain CJ2)</name>
    <dbReference type="NCBI Taxonomy" id="365044"/>
    <lineage>
        <taxon>Bacteria</taxon>
        <taxon>Pseudomonadati</taxon>
        <taxon>Pseudomonadota</taxon>
        <taxon>Betaproteobacteria</taxon>
        <taxon>Burkholderiales</taxon>
        <taxon>Comamonadaceae</taxon>
        <taxon>Polaromonas</taxon>
    </lineage>
</organism>
<keyword evidence="2" id="KW-1185">Reference proteome</keyword>
<dbReference type="RefSeq" id="WP_011798465.1">
    <property type="nucleotide sequence ID" value="NC_008760.1"/>
</dbReference>